<name>A0A9P5CIU1_9HYPO</name>
<comment type="caution">
    <text evidence="5">The sequence shown here is derived from an EMBL/GenBank/DDBJ whole genome shotgun (WGS) entry which is preliminary data.</text>
</comment>
<evidence type="ECO:0000313" key="5">
    <source>
        <dbReference type="EMBL" id="KAF3076728.1"/>
    </source>
</evidence>
<dbReference type="InterPro" id="IPR007111">
    <property type="entry name" value="NACHT_NTPase"/>
</dbReference>
<dbReference type="SUPFAM" id="SSF52540">
    <property type="entry name" value="P-loop containing nucleoside triphosphate hydrolases"/>
    <property type="match status" value="1"/>
</dbReference>
<dbReference type="Gene3D" id="2.130.10.10">
    <property type="entry name" value="YVTN repeat-like/Quinoprotein amine dehydrogenase"/>
    <property type="match status" value="3"/>
</dbReference>
<feature type="repeat" description="WD" evidence="2">
    <location>
        <begin position="1215"/>
        <end position="1247"/>
    </location>
</feature>
<dbReference type="PROSITE" id="PS50837">
    <property type="entry name" value="NACHT"/>
    <property type="match status" value="1"/>
</dbReference>
<keyword evidence="1" id="KW-0677">Repeat</keyword>
<evidence type="ECO:0000256" key="1">
    <source>
        <dbReference type="ARBA" id="ARBA00022737"/>
    </source>
</evidence>
<dbReference type="SUPFAM" id="SSF51004">
    <property type="entry name" value="C-terminal (heme d1) domain of cytochrome cd1-nitrite reductase"/>
    <property type="match status" value="1"/>
</dbReference>
<dbReference type="InterPro" id="IPR011048">
    <property type="entry name" value="Haem_d1_sf"/>
</dbReference>
<dbReference type="EMBL" id="QLNT01000002">
    <property type="protein sequence ID" value="KAF3076728.1"/>
    <property type="molecule type" value="Genomic_DNA"/>
</dbReference>
<accession>A0A9P5CIU1</accession>
<evidence type="ECO:0000256" key="3">
    <source>
        <dbReference type="SAM" id="MobiDB-lite"/>
    </source>
</evidence>
<sequence length="1534" mass="172975">MPRKSISTFFKGLRSKSHGRKVPAGSSSNVPDHGEAKRGQSLQLNRHSVFPQSGCSASTTPQLSTPGNEIAVIDILPEGTPAHSMDATHIDTDNRKKNATSPEEIWDEAYDSLKAEQPQLMHIYEVILSNKLHDPNLDHPHSGNETNMIATAGDERRTQMLAIMQSGQNRIKREVEIKESVGDAMEIVNSMKSIISTAIQAAPQAALPWSIVSMALDIVQNPVKAQKDNIEGIAYTTKRMKWYWSLSSDLFHGDGSLRDNNDVSNTQNVILSRLVGLYKEIILFQVKSICSFYRNRWLQLIRDFVIKDNWNDSLKEIRTLELEFQNDYATHMTLEEKSMSRQIKNCLERLVALQVNNLEQQDRDCLRDLYITNPRNDKERLLDTKGGLLPDSYTWAVKSAMFQQWHTEKQTNLLWIKGNPGKGKTMMICGLIDELEHMEPHQDLLSYFFCQGTDPNLNNATAVLRGIIYSLAIQKPSLIEHVQQEYKIVGSRSLFDGINAWITLSGILVKMLQDPALENACLIVDALDECESDRKKLLDLIIESTLATPQVKWILSSRNYPDIEAKIRSCRTIAVIDLESSATLVSESVDAYIRCRTRQLSLIEDNEVLQEQLQLAILQKSSGTFLWAALVFQEIEERRTYDDDAELLQLLDAMPSGLSGLYERMMNQINLLVCSDQERCRNILATMVAAYQPLNLETLPIMAGLKGRLTQAEPLKLLVRMCGSFLTIRGDVVYFVHQSAKDYLIGEGRKRILPSGSETIHRDMFNRSLEAMLKPGNLRPNVYSLPYPGVKIHEISIPQPDPLASIMYCCMHWLQHFCDGTFGVYSGSKNDIHEGVNKIFHFLKLHFLHWIEALSLSQNVEAGVVSLQNLLNLLTHDLDETEAIQFFQDALRFILYNRFILETAPLQTYVSAIIFSPLESLVRLQFKGAISWIKTLPQVENNWSPCQYTLYCGQTANAVFSNDTSQLITLSDNGKVKRWESTTGRLIPDIGFDFKLPPDKCLFLESFTLSDDAKLLAILDVSTITVWDLESGKQVQELKIQRTDWPIAAFSGDSMFLAATDKAFFQIWELATGKMVKTSHQRSSSRVLLSQHFSRVLLSQDFRLAAWKTTDSIIISDVATGEKIYELSSKFLPSNFSNNSSYLVTKDLPSLSQGTSLQVWHISSGEKIISHTSRGCLYSFRSIAFSDDSKFLAFAESGRNISIWSLEEKAMVRSYSGHTDTVSSIAFSRDASSLVSGSFDGTVKVWKTDFDSIDRQPQSGLRKAYHKINAVALSSDGKLTAIMSKKKIRFWSTCQLSDVHAIWQSEFPAPKRLAYDATAVLAISKDSRLVATVYMFEYFSGGPQFISMSISGIDSESSATAFEVTRFSHIFAVAFSPDAEFLAAAYHDVRGCAVIIWKVESREWVYQRVVPATVPAATRFFVDDAYLYVVTDIECYRLKEPTGNLPEHDDRYLMPTDKVDIGYSIKSSNDWISWNGKDMIWLPGDFRPSSAGAFSARIAEVALATTLRSLITMNFEQPPSEDEDWTPWKSSGFL</sequence>
<evidence type="ECO:0000313" key="6">
    <source>
        <dbReference type="Proteomes" id="UP000801864"/>
    </source>
</evidence>
<dbReference type="Pfam" id="PF17100">
    <property type="entry name" value="NACHT_N"/>
    <property type="match status" value="1"/>
</dbReference>
<dbReference type="PANTHER" id="PTHR10039:SF14">
    <property type="entry name" value="NACHT DOMAIN-CONTAINING PROTEIN"/>
    <property type="match status" value="1"/>
</dbReference>
<dbReference type="Gene3D" id="3.40.50.300">
    <property type="entry name" value="P-loop containing nucleotide triphosphate hydrolases"/>
    <property type="match status" value="1"/>
</dbReference>
<feature type="compositionally biased region" description="Basic and acidic residues" evidence="3">
    <location>
        <begin position="86"/>
        <end position="96"/>
    </location>
</feature>
<dbReference type="PROSITE" id="PS50082">
    <property type="entry name" value="WD_REPEATS_2"/>
    <property type="match status" value="1"/>
</dbReference>
<evidence type="ECO:0000259" key="4">
    <source>
        <dbReference type="PROSITE" id="PS50837"/>
    </source>
</evidence>
<organism evidence="5 6">
    <name type="scientific">Trichoderma lentiforme</name>
    <dbReference type="NCBI Taxonomy" id="1567552"/>
    <lineage>
        <taxon>Eukaryota</taxon>
        <taxon>Fungi</taxon>
        <taxon>Dikarya</taxon>
        <taxon>Ascomycota</taxon>
        <taxon>Pezizomycotina</taxon>
        <taxon>Sordariomycetes</taxon>
        <taxon>Hypocreomycetidae</taxon>
        <taxon>Hypocreales</taxon>
        <taxon>Hypocreaceae</taxon>
        <taxon>Trichoderma</taxon>
    </lineage>
</organism>
<dbReference type="InterPro" id="IPR015943">
    <property type="entry name" value="WD40/YVTN_repeat-like_dom_sf"/>
</dbReference>
<dbReference type="InterPro" id="IPR001680">
    <property type="entry name" value="WD40_rpt"/>
</dbReference>
<dbReference type="InterPro" id="IPR011047">
    <property type="entry name" value="Quinoprotein_ADH-like_sf"/>
</dbReference>
<dbReference type="Pfam" id="PF24883">
    <property type="entry name" value="NPHP3_N"/>
    <property type="match status" value="1"/>
</dbReference>
<reference evidence="5 6" key="1">
    <citation type="submission" date="2018-06" db="EMBL/GenBank/DDBJ databases">
        <title>Genome analysis of cellulolytic fungus Trichoderma lentiforme CFAM-422.</title>
        <authorList>
            <person name="Steindorff A.S."/>
            <person name="Formighieri E.F."/>
            <person name="Midorikawa G.E.O."/>
            <person name="Tamietti M.S."/>
            <person name="Ramos E.Z."/>
            <person name="Silva A.S."/>
            <person name="Bon E.P.S."/>
            <person name="Mendes T.D."/>
            <person name="Damaso M.C.T."/>
            <person name="Favaro L.C.L."/>
        </authorList>
    </citation>
    <scope>NUCLEOTIDE SEQUENCE [LARGE SCALE GENOMIC DNA]</scope>
    <source>
        <strain evidence="5 6">CFAM-422</strain>
    </source>
</reference>
<dbReference type="InterPro" id="IPR027417">
    <property type="entry name" value="P-loop_NTPase"/>
</dbReference>
<gene>
    <name evidence="5" type="ORF">CFAM422_001367</name>
</gene>
<protein>
    <recommendedName>
        <fullName evidence="4">NACHT domain-containing protein</fullName>
    </recommendedName>
</protein>
<dbReference type="SMART" id="SM00320">
    <property type="entry name" value="WD40"/>
    <property type="match status" value="5"/>
</dbReference>
<proteinExistence type="predicted"/>
<keyword evidence="6" id="KW-1185">Reference proteome</keyword>
<dbReference type="Proteomes" id="UP000801864">
    <property type="component" value="Unassembled WGS sequence"/>
</dbReference>
<dbReference type="PROSITE" id="PS50294">
    <property type="entry name" value="WD_REPEATS_REGION"/>
    <property type="match status" value="1"/>
</dbReference>
<dbReference type="Pfam" id="PF00400">
    <property type="entry name" value="WD40"/>
    <property type="match status" value="1"/>
</dbReference>
<evidence type="ECO:0000256" key="2">
    <source>
        <dbReference type="PROSITE-ProRule" id="PRU00221"/>
    </source>
</evidence>
<feature type="region of interest" description="Disordered" evidence="3">
    <location>
        <begin position="80"/>
        <end position="102"/>
    </location>
</feature>
<feature type="domain" description="NACHT" evidence="4">
    <location>
        <begin position="412"/>
        <end position="558"/>
    </location>
</feature>
<dbReference type="PANTHER" id="PTHR10039">
    <property type="entry name" value="AMELOGENIN"/>
    <property type="match status" value="1"/>
</dbReference>
<feature type="region of interest" description="Disordered" evidence="3">
    <location>
        <begin position="1"/>
        <end position="39"/>
    </location>
</feature>
<dbReference type="InterPro" id="IPR031359">
    <property type="entry name" value="NACHT_N"/>
</dbReference>
<keyword evidence="2" id="KW-0853">WD repeat</keyword>
<dbReference type="SUPFAM" id="SSF50998">
    <property type="entry name" value="Quinoprotein alcohol dehydrogenase-like"/>
    <property type="match status" value="1"/>
</dbReference>
<dbReference type="InterPro" id="IPR056884">
    <property type="entry name" value="NPHP3-like_N"/>
</dbReference>